<gene>
    <name evidence="1" type="ORF">GMARGA_LOCUS18430</name>
</gene>
<evidence type="ECO:0000313" key="1">
    <source>
        <dbReference type="EMBL" id="CAG8770163.1"/>
    </source>
</evidence>
<evidence type="ECO:0000313" key="2">
    <source>
        <dbReference type="Proteomes" id="UP000789901"/>
    </source>
</evidence>
<organism evidence="1 2">
    <name type="scientific">Gigaspora margarita</name>
    <dbReference type="NCBI Taxonomy" id="4874"/>
    <lineage>
        <taxon>Eukaryota</taxon>
        <taxon>Fungi</taxon>
        <taxon>Fungi incertae sedis</taxon>
        <taxon>Mucoromycota</taxon>
        <taxon>Glomeromycotina</taxon>
        <taxon>Glomeromycetes</taxon>
        <taxon>Diversisporales</taxon>
        <taxon>Gigasporaceae</taxon>
        <taxon>Gigaspora</taxon>
    </lineage>
</organism>
<name>A0ABN7VGV1_GIGMA</name>
<feature type="non-terminal residue" evidence="1">
    <location>
        <position position="92"/>
    </location>
</feature>
<dbReference type="EMBL" id="CAJVQB010014712">
    <property type="protein sequence ID" value="CAG8770163.1"/>
    <property type="molecule type" value="Genomic_DNA"/>
</dbReference>
<dbReference type="Proteomes" id="UP000789901">
    <property type="component" value="Unassembled WGS sequence"/>
</dbReference>
<accession>A0ABN7VGV1</accession>
<protein>
    <submittedName>
        <fullName evidence="1">11444_t:CDS:1</fullName>
    </submittedName>
</protein>
<proteinExistence type="predicted"/>
<sequence>MAIQINLVSRDEMPEHIDEHYCSHIVKSMKLFAYTFASHSVIISQDNKTKVPLVFQPLEKFDLILMIKNPVLDNKLILENEFKPILVLPIDS</sequence>
<comment type="caution">
    <text evidence="1">The sequence shown here is derived from an EMBL/GenBank/DDBJ whole genome shotgun (WGS) entry which is preliminary data.</text>
</comment>
<reference evidence="1 2" key="1">
    <citation type="submission" date="2021-06" db="EMBL/GenBank/DDBJ databases">
        <authorList>
            <person name="Kallberg Y."/>
            <person name="Tangrot J."/>
            <person name="Rosling A."/>
        </authorList>
    </citation>
    <scope>NUCLEOTIDE SEQUENCE [LARGE SCALE GENOMIC DNA]</scope>
    <source>
        <strain evidence="1 2">120-4 pot B 10/14</strain>
    </source>
</reference>
<keyword evidence="2" id="KW-1185">Reference proteome</keyword>